<organism evidence="6 7">
    <name type="scientific">Brachionus calyciflorus</name>
    <dbReference type="NCBI Taxonomy" id="104777"/>
    <lineage>
        <taxon>Eukaryota</taxon>
        <taxon>Metazoa</taxon>
        <taxon>Spiralia</taxon>
        <taxon>Gnathifera</taxon>
        <taxon>Rotifera</taxon>
        <taxon>Eurotatoria</taxon>
        <taxon>Monogononta</taxon>
        <taxon>Pseudotrocha</taxon>
        <taxon>Ploima</taxon>
        <taxon>Brachionidae</taxon>
        <taxon>Brachionus</taxon>
    </lineage>
</organism>
<dbReference type="OrthoDB" id="271910at2759"/>
<accession>A0A813UV19</accession>
<gene>
    <name evidence="6" type="ORF">OXX778_LOCUS7852</name>
</gene>
<dbReference type="PANTHER" id="PTHR11142:SF0">
    <property type="entry name" value="TRNA PSEUDOURIDINE SYNTHASE-LIKE 1"/>
    <property type="match status" value="1"/>
</dbReference>
<evidence type="ECO:0000256" key="2">
    <source>
        <dbReference type="ARBA" id="ARBA00022694"/>
    </source>
</evidence>
<evidence type="ECO:0000313" key="7">
    <source>
        <dbReference type="Proteomes" id="UP000663879"/>
    </source>
</evidence>
<name>A0A813UV19_9BILA</name>
<dbReference type="HAMAP" id="MF_00171">
    <property type="entry name" value="TruA"/>
    <property type="match status" value="1"/>
</dbReference>
<feature type="domain" description="Pseudouridine synthase I TruA alpha/beta" evidence="5">
    <location>
        <begin position="202"/>
        <end position="320"/>
    </location>
</feature>
<dbReference type="Proteomes" id="UP000663879">
    <property type="component" value="Unassembled WGS sequence"/>
</dbReference>
<dbReference type="GO" id="GO:0031119">
    <property type="term" value="P:tRNA pseudouridine synthesis"/>
    <property type="evidence" value="ECO:0007669"/>
    <property type="project" value="TreeGrafter"/>
</dbReference>
<keyword evidence="2 4" id="KW-0819">tRNA processing</keyword>
<keyword evidence="7" id="KW-1185">Reference proteome</keyword>
<evidence type="ECO:0000313" key="6">
    <source>
        <dbReference type="EMBL" id="CAF0828737.1"/>
    </source>
</evidence>
<dbReference type="PANTHER" id="PTHR11142">
    <property type="entry name" value="PSEUDOURIDYLATE SYNTHASE"/>
    <property type="match status" value="1"/>
</dbReference>
<evidence type="ECO:0000256" key="1">
    <source>
        <dbReference type="ARBA" id="ARBA00009375"/>
    </source>
</evidence>
<comment type="catalytic activity">
    <reaction evidence="4">
        <text>uridine(38/39/40) in tRNA = pseudouridine(38/39/40) in tRNA</text>
        <dbReference type="Rhea" id="RHEA:22376"/>
        <dbReference type="Rhea" id="RHEA-COMP:10085"/>
        <dbReference type="Rhea" id="RHEA-COMP:10087"/>
        <dbReference type="ChEBI" id="CHEBI:65314"/>
        <dbReference type="ChEBI" id="CHEBI:65315"/>
        <dbReference type="EC" id="5.4.99.12"/>
    </reaction>
</comment>
<dbReference type="InterPro" id="IPR020103">
    <property type="entry name" value="PsdUridine_synth_cat_dom_sf"/>
</dbReference>
<keyword evidence="3 4" id="KW-0413">Isomerase</keyword>
<dbReference type="InterPro" id="IPR020097">
    <property type="entry name" value="PsdUridine_synth_TruA_a/b_dom"/>
</dbReference>
<dbReference type="InterPro" id="IPR001406">
    <property type="entry name" value="PsdUridine_synth_TruA"/>
</dbReference>
<dbReference type="GO" id="GO:0003723">
    <property type="term" value="F:RNA binding"/>
    <property type="evidence" value="ECO:0007669"/>
    <property type="project" value="InterPro"/>
</dbReference>
<dbReference type="Pfam" id="PF01416">
    <property type="entry name" value="PseudoU_synth_1"/>
    <property type="match status" value="1"/>
</dbReference>
<dbReference type="SUPFAM" id="SSF55120">
    <property type="entry name" value="Pseudouridine synthase"/>
    <property type="match status" value="1"/>
</dbReference>
<reference evidence="6" key="1">
    <citation type="submission" date="2021-02" db="EMBL/GenBank/DDBJ databases">
        <authorList>
            <person name="Nowell W R."/>
        </authorList>
    </citation>
    <scope>NUCLEOTIDE SEQUENCE</scope>
    <source>
        <strain evidence="6">Ploen Becks lab</strain>
    </source>
</reference>
<dbReference type="Gene3D" id="3.30.70.660">
    <property type="entry name" value="Pseudouridine synthase I, catalytic domain, C-terminal subdomain"/>
    <property type="match status" value="1"/>
</dbReference>
<sequence>MSNFRRFLIEFSYNGARFSGVAKQTNNPNTVHNVIHDNLKNTLVNSYDVKSDIRISSRTDAGVHALLNTAHFDLLKLDDLDDQDLCKNIKNSLNTIFIDKKILIRVLNCREVDPRFVSRHAKSRTYLYRLGYLNNGPMYSKELETIRKIDRCLERDSFNFSLPYLFPLSGFLSILDADCVTELREPFNRDLFFKALELFNVEKDFSAFTTKQARDEMVAKNKNPIKKVELIYRTNNTQFLSDYLHSYHEKYEIIELEIKSTSFLYRMIRKMVGAASDVARGLIPIEQINHMLNNPEKYYFTNLTSVMKPNGLFLKNVEYDEEKLKFEKSK</sequence>
<dbReference type="InterPro" id="IPR020095">
    <property type="entry name" value="PsdUridine_synth_TruA_C"/>
</dbReference>
<evidence type="ECO:0000256" key="3">
    <source>
        <dbReference type="ARBA" id="ARBA00023235"/>
    </source>
</evidence>
<evidence type="ECO:0000256" key="4">
    <source>
        <dbReference type="RuleBase" id="RU003792"/>
    </source>
</evidence>
<comment type="similarity">
    <text evidence="1 4">Belongs to the tRNA pseudouridine synthase TruA family.</text>
</comment>
<dbReference type="EC" id="5.4.99.12" evidence="4"/>
<proteinExistence type="inferred from homology"/>
<comment type="caution">
    <text evidence="6">The sequence shown here is derived from an EMBL/GenBank/DDBJ whole genome shotgun (WGS) entry which is preliminary data.</text>
</comment>
<protein>
    <recommendedName>
        <fullName evidence="4">tRNA pseudouridine synthase</fullName>
        <ecNumber evidence="4">5.4.99.12</ecNumber>
    </recommendedName>
</protein>
<dbReference type="AlphaFoldDB" id="A0A813UV19"/>
<evidence type="ECO:0000259" key="5">
    <source>
        <dbReference type="Pfam" id="PF01416"/>
    </source>
</evidence>
<dbReference type="GO" id="GO:0160147">
    <property type="term" value="F:tRNA pseudouridine(38-40) synthase activity"/>
    <property type="evidence" value="ECO:0007669"/>
    <property type="project" value="UniProtKB-EC"/>
</dbReference>
<dbReference type="Gene3D" id="3.30.70.580">
    <property type="entry name" value="Pseudouridine synthase I, catalytic domain, N-terminal subdomain"/>
    <property type="match status" value="1"/>
</dbReference>
<dbReference type="InterPro" id="IPR020094">
    <property type="entry name" value="TruA/RsuA/RluB/E/F_N"/>
</dbReference>
<dbReference type="EMBL" id="CAJNOC010001035">
    <property type="protein sequence ID" value="CAF0828737.1"/>
    <property type="molecule type" value="Genomic_DNA"/>
</dbReference>